<comment type="caution">
    <text evidence="2">The sequence shown here is derived from an EMBL/GenBank/DDBJ whole genome shotgun (WGS) entry which is preliminary data.</text>
</comment>
<sequence>MAWIHRTLIAVGLSAVLAPAALASEEEWGDEWGDDPWADAAPSPWQPVSGYLELGYGRRLQSDATGLDGPTLSQALGRIESGYRSDTLQGKLRLDLGYDDAVDQWVADVRELTLGADLGEHTHLKLGRQVLTWGTGDYLFLNDLFPKDWQAFFSGQEDEYLKAPVNGVKGSWYGEGINLDLVYMPRFEADNYLNGERFSFFDPVSGKKVAPDRTADEPSDDAAAVRLYWSRNGTEYALYGYWGFTGQPLGADAQGKPQHARLNAYGASVRLPALGGLLNAETAYHQSLDADSTSLVAPQDKVLALLGYETELVTNLTGALQYYLEHIRHYQAYLSDLPNPEYGADRNRQLLTLRLTYRAMQEKLILSLFSFYSPTDQDFYLKPQVSYRPDDHWLVSGGVNLMNGQDPHTFFGQLDDNSNAWLRLRYYY</sequence>
<dbReference type="Proteomes" id="UP000305674">
    <property type="component" value="Unassembled WGS sequence"/>
</dbReference>
<name>A0A4U1BFC6_9GAMM</name>
<evidence type="ECO:0000313" key="2">
    <source>
        <dbReference type="EMBL" id="TKB49817.1"/>
    </source>
</evidence>
<proteinExistence type="predicted"/>
<evidence type="ECO:0000256" key="1">
    <source>
        <dbReference type="SAM" id="SignalP"/>
    </source>
</evidence>
<reference evidence="2 3" key="1">
    <citation type="submission" date="2019-04" db="EMBL/GenBank/DDBJ databases">
        <authorList>
            <person name="Hwang J.C."/>
        </authorList>
    </citation>
    <scope>NUCLEOTIDE SEQUENCE [LARGE SCALE GENOMIC DNA]</scope>
    <source>
        <strain evidence="2 3">IMCC35001</strain>
    </source>
</reference>
<evidence type="ECO:0008006" key="4">
    <source>
        <dbReference type="Google" id="ProtNLM"/>
    </source>
</evidence>
<keyword evidence="1" id="KW-0732">Signal</keyword>
<feature type="signal peptide" evidence="1">
    <location>
        <begin position="1"/>
        <end position="23"/>
    </location>
</feature>
<dbReference type="EMBL" id="SWCI01000003">
    <property type="protein sequence ID" value="TKB49817.1"/>
    <property type="molecule type" value="Genomic_DNA"/>
</dbReference>
<dbReference type="OrthoDB" id="9769143at2"/>
<organism evidence="2 3">
    <name type="scientific">Ferrimonas sediminicola</name>
    <dbReference type="NCBI Taxonomy" id="2569538"/>
    <lineage>
        <taxon>Bacteria</taxon>
        <taxon>Pseudomonadati</taxon>
        <taxon>Pseudomonadota</taxon>
        <taxon>Gammaproteobacteria</taxon>
        <taxon>Alteromonadales</taxon>
        <taxon>Ferrimonadaceae</taxon>
        <taxon>Ferrimonas</taxon>
    </lineage>
</organism>
<dbReference type="AlphaFoldDB" id="A0A4U1BFC6"/>
<feature type="chain" id="PRO_5020426414" description="Phosphate-selective porin O and P" evidence="1">
    <location>
        <begin position="24"/>
        <end position="428"/>
    </location>
</feature>
<accession>A0A4U1BFC6</accession>
<evidence type="ECO:0000313" key="3">
    <source>
        <dbReference type="Proteomes" id="UP000305674"/>
    </source>
</evidence>
<dbReference type="RefSeq" id="WP_136852367.1">
    <property type="nucleotide sequence ID" value="NZ_SWCI01000003.1"/>
</dbReference>
<gene>
    <name evidence="2" type="ORF">FCL40_06565</name>
</gene>
<protein>
    <recommendedName>
        <fullName evidence="4">Phosphate-selective porin O and P</fullName>
    </recommendedName>
</protein>
<keyword evidence="3" id="KW-1185">Reference proteome</keyword>